<dbReference type="InterPro" id="IPR035919">
    <property type="entry name" value="EAL_sf"/>
</dbReference>
<dbReference type="NCBIfam" id="TIGR00254">
    <property type="entry name" value="GGDEF"/>
    <property type="match status" value="1"/>
</dbReference>
<keyword evidence="1" id="KW-0472">Membrane</keyword>
<reference evidence="5 6" key="1">
    <citation type="submission" date="2017-11" db="EMBL/GenBank/DDBJ databases">
        <title>Genome sequence of Pantoea cypripedii NE1.</title>
        <authorList>
            <person name="Nascimento F.X."/>
        </authorList>
    </citation>
    <scope>NUCLEOTIDE SEQUENCE [LARGE SCALE GENOMIC DNA]</scope>
    <source>
        <strain evidence="5 6">NE1</strain>
        <plasmid evidence="6">pne1b</plasmid>
    </source>
</reference>
<dbReference type="InterPro" id="IPR035965">
    <property type="entry name" value="PAS-like_dom_sf"/>
</dbReference>
<dbReference type="AlphaFoldDB" id="A0A6B9G6N1"/>
<feature type="domain" description="EAL" evidence="3">
    <location>
        <begin position="604"/>
        <end position="853"/>
    </location>
</feature>
<name>A0A6B9G6N1_PANCY</name>
<dbReference type="PROSITE" id="PS50887">
    <property type="entry name" value="GGDEF"/>
    <property type="match status" value="1"/>
</dbReference>
<feature type="transmembrane region" description="Helical" evidence="1">
    <location>
        <begin position="21"/>
        <end position="43"/>
    </location>
</feature>
<keyword evidence="1" id="KW-0812">Transmembrane</keyword>
<dbReference type="SUPFAM" id="SSF55073">
    <property type="entry name" value="Nucleotide cyclase"/>
    <property type="match status" value="1"/>
</dbReference>
<dbReference type="Pfam" id="PF00990">
    <property type="entry name" value="GGDEF"/>
    <property type="match status" value="1"/>
</dbReference>
<dbReference type="SMART" id="SM00267">
    <property type="entry name" value="GGDEF"/>
    <property type="match status" value="1"/>
</dbReference>
<dbReference type="SMART" id="SM00091">
    <property type="entry name" value="PAS"/>
    <property type="match status" value="1"/>
</dbReference>
<dbReference type="CDD" id="cd01949">
    <property type="entry name" value="GGDEF"/>
    <property type="match status" value="1"/>
</dbReference>
<dbReference type="Pfam" id="PF05228">
    <property type="entry name" value="CHASE4"/>
    <property type="match status" value="1"/>
</dbReference>
<dbReference type="InterPro" id="IPR043128">
    <property type="entry name" value="Rev_trsase/Diguanyl_cyclase"/>
</dbReference>
<dbReference type="PANTHER" id="PTHR44757:SF10">
    <property type="entry name" value="MEMBRANE PROTEIN"/>
    <property type="match status" value="1"/>
</dbReference>
<dbReference type="SUPFAM" id="SSF141868">
    <property type="entry name" value="EAL domain-like"/>
    <property type="match status" value="1"/>
</dbReference>
<accession>A0A6B9G6N1</accession>
<dbReference type="SUPFAM" id="SSF55785">
    <property type="entry name" value="PYP-like sensor domain (PAS domain)"/>
    <property type="match status" value="1"/>
</dbReference>
<proteinExistence type="predicted"/>
<evidence type="ECO:0000259" key="2">
    <source>
        <dbReference type="PROSITE" id="PS50112"/>
    </source>
</evidence>
<keyword evidence="1" id="KW-1133">Transmembrane helix</keyword>
<geneLocation type="plasmid" evidence="6">
    <name>pne1b</name>
</geneLocation>
<gene>
    <name evidence="5" type="ORF">CUN67_25605</name>
</gene>
<sequence length="853" mass="96179">MLIFNPGIYSDPSRKRLRQPMVIMLFLLVSGFVITLLMIFLIAHELNNSSDAEDAFLLRKIITLQQESIISHTTDNAIWGEAYKNLHEKVNLDWAWKEQNLGASLYETFGYDGIFVISPQGKTVYSIIDGSLRTESIQDWMGMDPREAIKDQLHKSGGAASAQFIMAQGKPVLISAAWITPGSDSTVSRTSNQYSTLLFVIKMSGAKLNKMGEDYGIANLHYDVMSDVYKNATNILPVPANGSNGILTWQSDEPGRELIVWLLPMTILLFFGMFFSAIVQLRSVFRIAESSDENIFMLQQSQIALLDSERRFRDVAETTADWIWETDDNLKFNWLSSRFSIITGYSSSLWIDRSLQDFLIEGQKLLQSPQTSLALDEYTTLTRCRYYSAQKCIRYCDLSIRRVELTPGKKGFRGTVTDVTLEVEAEEKAKYLAFYDDLTGLPNRAQMKRFLSGQLETPLNGSKPLTVIMIDLDKFKPVNDIYGHLIGDAILHQVSSRFRACVGDSGFTARLGGDEFVIIMSDITREQVNELCNDIIEKIKSPFNIDGIKIVIGVSLGISVAPMDADNITDLLRYADFALYKAKNGGGNKYEFYHKDLSESIVQRREMENQLREAIHAEQFALVYQPRYDTKMSQVTGVEALVRWNHPTLGVVFPDQFIPLAEESGLIKDITDWVLKHACQDMKSYFSNMRVSVNISPSEFNDANLAERVCNILNSTGLESRRLEIEVTENALVKNPENALKTMHELHQLGIKFHVDDFGSGYASFGYLNDFPFDGLKLDKSFVFAMHQSDNSLKIIQNLISLGSAYSLIVTAEGVETAQQMEQLMKFNCDSLQGYHIGKPIGLTQLSKAYPDL</sequence>
<dbReference type="PROSITE" id="PS50883">
    <property type="entry name" value="EAL"/>
    <property type="match status" value="1"/>
</dbReference>
<dbReference type="Gene3D" id="3.30.70.270">
    <property type="match status" value="1"/>
</dbReference>
<dbReference type="EMBL" id="CP024770">
    <property type="protein sequence ID" value="QGY32362.1"/>
    <property type="molecule type" value="Genomic_DNA"/>
</dbReference>
<dbReference type="InterPro" id="IPR001633">
    <property type="entry name" value="EAL_dom"/>
</dbReference>
<dbReference type="Gene3D" id="3.20.20.450">
    <property type="entry name" value="EAL domain"/>
    <property type="match status" value="1"/>
</dbReference>
<dbReference type="CDD" id="cd01948">
    <property type="entry name" value="EAL"/>
    <property type="match status" value="1"/>
</dbReference>
<dbReference type="RefSeq" id="WP_208718255.1">
    <property type="nucleotide sequence ID" value="NZ_CP024770.1"/>
</dbReference>
<dbReference type="Proteomes" id="UP000502005">
    <property type="component" value="Plasmid pNE1B"/>
</dbReference>
<dbReference type="PROSITE" id="PS50112">
    <property type="entry name" value="PAS"/>
    <property type="match status" value="1"/>
</dbReference>
<organism evidence="5 6">
    <name type="scientific">Pantoea cypripedii</name>
    <name type="common">Pectobacterium cypripedii</name>
    <name type="synonym">Erwinia cypripedii</name>
    <dbReference type="NCBI Taxonomy" id="55209"/>
    <lineage>
        <taxon>Bacteria</taxon>
        <taxon>Pseudomonadati</taxon>
        <taxon>Pseudomonadota</taxon>
        <taxon>Gammaproteobacteria</taxon>
        <taxon>Enterobacterales</taxon>
        <taxon>Erwiniaceae</taxon>
        <taxon>Pantoea</taxon>
    </lineage>
</organism>
<evidence type="ECO:0000313" key="5">
    <source>
        <dbReference type="EMBL" id="QGY32362.1"/>
    </source>
</evidence>
<dbReference type="PANTHER" id="PTHR44757">
    <property type="entry name" value="DIGUANYLATE CYCLASE DGCP"/>
    <property type="match status" value="1"/>
</dbReference>
<dbReference type="InterPro" id="IPR000160">
    <property type="entry name" value="GGDEF_dom"/>
</dbReference>
<dbReference type="NCBIfam" id="TIGR00229">
    <property type="entry name" value="sensory_box"/>
    <property type="match status" value="1"/>
</dbReference>
<dbReference type="SMART" id="SM00052">
    <property type="entry name" value="EAL"/>
    <property type="match status" value="1"/>
</dbReference>
<dbReference type="Pfam" id="PF00563">
    <property type="entry name" value="EAL"/>
    <property type="match status" value="1"/>
</dbReference>
<feature type="domain" description="PAS" evidence="2">
    <location>
        <begin position="308"/>
        <end position="359"/>
    </location>
</feature>
<dbReference type="InterPro" id="IPR052155">
    <property type="entry name" value="Biofilm_reg_signaling"/>
</dbReference>
<dbReference type="InterPro" id="IPR000014">
    <property type="entry name" value="PAS"/>
</dbReference>
<protein>
    <submittedName>
        <fullName evidence="5">Diguanylate cyclase</fullName>
    </submittedName>
</protein>
<dbReference type="InterPro" id="IPR007892">
    <property type="entry name" value="CHASE4"/>
</dbReference>
<evidence type="ECO:0000256" key="1">
    <source>
        <dbReference type="SAM" id="Phobius"/>
    </source>
</evidence>
<evidence type="ECO:0000313" key="6">
    <source>
        <dbReference type="Proteomes" id="UP000502005"/>
    </source>
</evidence>
<evidence type="ECO:0000259" key="3">
    <source>
        <dbReference type="PROSITE" id="PS50883"/>
    </source>
</evidence>
<dbReference type="Gene3D" id="3.30.450.20">
    <property type="entry name" value="PAS domain"/>
    <property type="match status" value="1"/>
</dbReference>
<feature type="domain" description="GGDEF" evidence="4">
    <location>
        <begin position="463"/>
        <end position="595"/>
    </location>
</feature>
<feature type="transmembrane region" description="Helical" evidence="1">
    <location>
        <begin position="258"/>
        <end position="279"/>
    </location>
</feature>
<keyword evidence="5" id="KW-0614">Plasmid</keyword>
<dbReference type="InterPro" id="IPR029787">
    <property type="entry name" value="Nucleotide_cyclase"/>
</dbReference>
<evidence type="ECO:0000259" key="4">
    <source>
        <dbReference type="PROSITE" id="PS50887"/>
    </source>
</evidence>
<dbReference type="CDD" id="cd00130">
    <property type="entry name" value="PAS"/>
    <property type="match status" value="1"/>
</dbReference>